<gene>
    <name evidence="1" type="ORF">FMOSSE_LOCUS9702</name>
</gene>
<evidence type="ECO:0000313" key="1">
    <source>
        <dbReference type="EMBL" id="CAG8615634.1"/>
    </source>
</evidence>
<name>A0A9N9CUI9_FUNMO</name>
<organism evidence="1 2">
    <name type="scientific">Funneliformis mosseae</name>
    <name type="common">Endomycorrhizal fungus</name>
    <name type="synonym">Glomus mosseae</name>
    <dbReference type="NCBI Taxonomy" id="27381"/>
    <lineage>
        <taxon>Eukaryota</taxon>
        <taxon>Fungi</taxon>
        <taxon>Fungi incertae sedis</taxon>
        <taxon>Mucoromycota</taxon>
        <taxon>Glomeromycotina</taxon>
        <taxon>Glomeromycetes</taxon>
        <taxon>Glomerales</taxon>
        <taxon>Glomeraceae</taxon>
        <taxon>Funneliformis</taxon>
    </lineage>
</organism>
<dbReference type="AlphaFoldDB" id="A0A9N9CUI9"/>
<reference evidence="1" key="1">
    <citation type="submission" date="2021-06" db="EMBL/GenBank/DDBJ databases">
        <authorList>
            <person name="Kallberg Y."/>
            <person name="Tangrot J."/>
            <person name="Rosling A."/>
        </authorList>
    </citation>
    <scope>NUCLEOTIDE SEQUENCE</scope>
    <source>
        <strain evidence="1">87-6 pot B 2015</strain>
    </source>
</reference>
<feature type="non-terminal residue" evidence="1">
    <location>
        <position position="1"/>
    </location>
</feature>
<sequence>HPNDQNIYKVTCKMILHSTMHKANLEFHLRQFLTDNLEFNINNIGQSSTSNTDLVNNNLFTQQDSDS</sequence>
<protein>
    <submittedName>
        <fullName evidence="1">1612_t:CDS:1</fullName>
    </submittedName>
</protein>
<proteinExistence type="predicted"/>
<accession>A0A9N9CUI9</accession>
<dbReference type="EMBL" id="CAJVPP010002928">
    <property type="protein sequence ID" value="CAG8615634.1"/>
    <property type="molecule type" value="Genomic_DNA"/>
</dbReference>
<dbReference type="Proteomes" id="UP000789375">
    <property type="component" value="Unassembled WGS sequence"/>
</dbReference>
<keyword evidence="2" id="KW-1185">Reference proteome</keyword>
<comment type="caution">
    <text evidence="1">The sequence shown here is derived from an EMBL/GenBank/DDBJ whole genome shotgun (WGS) entry which is preliminary data.</text>
</comment>
<evidence type="ECO:0000313" key="2">
    <source>
        <dbReference type="Proteomes" id="UP000789375"/>
    </source>
</evidence>